<keyword evidence="2 14" id="KW-0813">Transport</keyword>
<keyword evidence="10 14" id="KW-0407">Ion channel</keyword>
<evidence type="ECO:0000256" key="5">
    <source>
        <dbReference type="ARBA" id="ARBA00022723"/>
    </source>
</evidence>
<sequence length="115" mass="12909">MTLIYIMISSGIGALLRQITNQFMKHLFKVNFPLATLFVNIIGSFVIGISAHYLSISSDVYAIIVLGLCGGYTTFSTHILDVYEMHVRHSYKRLIIYVSLTIVLSISACYIGYHI</sequence>
<evidence type="ECO:0000256" key="8">
    <source>
        <dbReference type="ARBA" id="ARBA00023065"/>
    </source>
</evidence>
<evidence type="ECO:0000256" key="11">
    <source>
        <dbReference type="ARBA" id="ARBA00035120"/>
    </source>
</evidence>
<dbReference type="EMBL" id="LT906462">
    <property type="protein sequence ID" value="SNV63408.1"/>
    <property type="molecule type" value="Genomic_DNA"/>
</dbReference>
<evidence type="ECO:0000256" key="12">
    <source>
        <dbReference type="ARBA" id="ARBA00035585"/>
    </source>
</evidence>
<dbReference type="GO" id="GO:0140114">
    <property type="term" value="P:cellular detoxification of fluoride"/>
    <property type="evidence" value="ECO:0007669"/>
    <property type="project" value="UniProtKB-UniRule"/>
</dbReference>
<dbReference type="OrthoDB" id="9815830at2"/>
<evidence type="ECO:0000256" key="1">
    <source>
        <dbReference type="ARBA" id="ARBA00004651"/>
    </source>
</evidence>
<evidence type="ECO:0000256" key="9">
    <source>
        <dbReference type="ARBA" id="ARBA00023136"/>
    </source>
</evidence>
<evidence type="ECO:0000256" key="6">
    <source>
        <dbReference type="ARBA" id="ARBA00022989"/>
    </source>
</evidence>
<gene>
    <name evidence="15" type="primary">crcB1</name>
    <name evidence="14" type="synonym">crcB</name>
    <name evidence="14" type="synonym">fluC</name>
    <name evidence="15" type="ORF">SAMEA4384403_00943</name>
</gene>
<evidence type="ECO:0000256" key="13">
    <source>
        <dbReference type="ARBA" id="ARBA00049940"/>
    </source>
</evidence>
<keyword evidence="6 14" id="KW-1133">Transmembrane helix</keyword>
<dbReference type="HAMAP" id="MF_00454">
    <property type="entry name" value="FluC"/>
    <property type="match status" value="1"/>
</dbReference>
<evidence type="ECO:0000313" key="16">
    <source>
        <dbReference type="Proteomes" id="UP000242084"/>
    </source>
</evidence>
<evidence type="ECO:0000256" key="4">
    <source>
        <dbReference type="ARBA" id="ARBA00022692"/>
    </source>
</evidence>
<keyword evidence="4 14" id="KW-0812">Transmembrane</keyword>
<dbReference type="GO" id="GO:0062054">
    <property type="term" value="F:fluoride channel activity"/>
    <property type="evidence" value="ECO:0007669"/>
    <property type="project" value="UniProtKB-UniRule"/>
</dbReference>
<evidence type="ECO:0000256" key="10">
    <source>
        <dbReference type="ARBA" id="ARBA00023303"/>
    </source>
</evidence>
<comment type="subcellular location">
    <subcellularLocation>
        <location evidence="1 14">Cell membrane</location>
        <topology evidence="1 14">Multi-pass membrane protein</topology>
    </subcellularLocation>
</comment>
<comment type="function">
    <text evidence="13 14">Fluoride-specific ion channel. Important for reducing fluoride concentration in the cell, thus reducing its toxicity.</text>
</comment>
<proteinExistence type="inferred from homology"/>
<dbReference type="KEGG" id="sste:SAMEA4384403_0943"/>
<comment type="activity regulation">
    <text evidence="14">Na(+) is not transported, but it plays an essential structural role and its presence is essential for fluoride channel function.</text>
</comment>
<keyword evidence="3 14" id="KW-1003">Cell membrane</keyword>
<feature type="binding site" evidence="14">
    <location>
        <position position="73"/>
    </location>
    <ligand>
        <name>Na(+)</name>
        <dbReference type="ChEBI" id="CHEBI:29101"/>
        <note>structural</note>
    </ligand>
</feature>
<dbReference type="AlphaFoldDB" id="A0A239YYV0"/>
<evidence type="ECO:0000256" key="2">
    <source>
        <dbReference type="ARBA" id="ARBA00022448"/>
    </source>
</evidence>
<organism evidence="15 16">
    <name type="scientific">Mammaliicoccus stepanovicii</name>
    <dbReference type="NCBI Taxonomy" id="643214"/>
    <lineage>
        <taxon>Bacteria</taxon>
        <taxon>Bacillati</taxon>
        <taxon>Bacillota</taxon>
        <taxon>Bacilli</taxon>
        <taxon>Bacillales</taxon>
        <taxon>Staphylococcaceae</taxon>
        <taxon>Mammaliicoccus</taxon>
    </lineage>
</organism>
<protein>
    <recommendedName>
        <fullName evidence="14">Fluoride-specific ion channel FluC</fullName>
    </recommendedName>
</protein>
<dbReference type="GO" id="GO:0046872">
    <property type="term" value="F:metal ion binding"/>
    <property type="evidence" value="ECO:0007669"/>
    <property type="project" value="UniProtKB-KW"/>
</dbReference>
<dbReference type="RefSeq" id="WP_095087277.1">
    <property type="nucleotide sequence ID" value="NZ_LT906462.1"/>
</dbReference>
<dbReference type="GO" id="GO:0005886">
    <property type="term" value="C:plasma membrane"/>
    <property type="evidence" value="ECO:0007669"/>
    <property type="project" value="UniProtKB-SubCell"/>
</dbReference>
<evidence type="ECO:0000256" key="14">
    <source>
        <dbReference type="HAMAP-Rule" id="MF_00454"/>
    </source>
</evidence>
<keyword evidence="8 14" id="KW-0406">Ion transport</keyword>
<evidence type="ECO:0000313" key="15">
    <source>
        <dbReference type="EMBL" id="SNV63408.1"/>
    </source>
</evidence>
<evidence type="ECO:0000256" key="7">
    <source>
        <dbReference type="ARBA" id="ARBA00023053"/>
    </source>
</evidence>
<feature type="transmembrane region" description="Helical" evidence="14">
    <location>
        <begin position="60"/>
        <end position="82"/>
    </location>
</feature>
<dbReference type="PANTHER" id="PTHR28259:SF16">
    <property type="entry name" value="FLUORIDE-SPECIFIC ION CHANNEL FLUC 2"/>
    <property type="match status" value="1"/>
</dbReference>
<keyword evidence="7 14" id="KW-0915">Sodium</keyword>
<comment type="catalytic activity">
    <reaction evidence="12">
        <text>fluoride(in) = fluoride(out)</text>
        <dbReference type="Rhea" id="RHEA:76159"/>
        <dbReference type="ChEBI" id="CHEBI:17051"/>
    </reaction>
    <physiologicalReaction direction="left-to-right" evidence="12">
        <dbReference type="Rhea" id="RHEA:76160"/>
    </physiologicalReaction>
</comment>
<feature type="binding site" evidence="14">
    <location>
        <position position="70"/>
    </location>
    <ligand>
        <name>Na(+)</name>
        <dbReference type="ChEBI" id="CHEBI:29101"/>
        <note>structural</note>
    </ligand>
</feature>
<keyword evidence="9 14" id="KW-0472">Membrane</keyword>
<name>A0A239YYV0_9STAP</name>
<dbReference type="Pfam" id="PF02537">
    <property type="entry name" value="CRCB"/>
    <property type="match status" value="1"/>
</dbReference>
<dbReference type="PANTHER" id="PTHR28259">
    <property type="entry name" value="FLUORIDE EXPORT PROTEIN 1-RELATED"/>
    <property type="match status" value="1"/>
</dbReference>
<dbReference type="InterPro" id="IPR003691">
    <property type="entry name" value="FluC"/>
</dbReference>
<keyword evidence="5 14" id="KW-0479">Metal-binding</keyword>
<comment type="similarity">
    <text evidence="11 14">Belongs to the fluoride channel Fluc/FEX (TC 1.A.43) family.</text>
</comment>
<keyword evidence="16" id="KW-1185">Reference proteome</keyword>
<dbReference type="Proteomes" id="UP000242084">
    <property type="component" value="Chromosome 1"/>
</dbReference>
<evidence type="ECO:0000256" key="3">
    <source>
        <dbReference type="ARBA" id="ARBA00022475"/>
    </source>
</evidence>
<reference evidence="15 16" key="1">
    <citation type="submission" date="2017-06" db="EMBL/GenBank/DDBJ databases">
        <authorList>
            <consortium name="Pathogen Informatics"/>
        </authorList>
    </citation>
    <scope>NUCLEOTIDE SEQUENCE [LARGE SCALE GENOMIC DNA]</scope>
    <source>
        <strain evidence="15 16">NCTC13839</strain>
    </source>
</reference>
<accession>A0A239YYV0</accession>
<feature type="transmembrane region" description="Helical" evidence="14">
    <location>
        <begin position="32"/>
        <end position="54"/>
    </location>
</feature>
<feature type="transmembrane region" description="Helical" evidence="14">
    <location>
        <begin position="94"/>
        <end position="113"/>
    </location>
</feature>